<dbReference type="PANTHER" id="PTHR37467">
    <property type="entry name" value="EXPORTED CALCIUM-BINDING GLYCOPROTEIN-RELATED"/>
    <property type="match status" value="1"/>
</dbReference>
<feature type="region of interest" description="Disordered" evidence="5">
    <location>
        <begin position="58"/>
        <end position="100"/>
    </location>
</feature>
<dbReference type="Pfam" id="PF00092">
    <property type="entry name" value="VWA"/>
    <property type="match status" value="1"/>
</dbReference>
<feature type="domain" description="VWFA" evidence="6">
    <location>
        <begin position="1002"/>
        <end position="1168"/>
    </location>
</feature>
<feature type="compositionally biased region" description="Low complexity" evidence="5">
    <location>
        <begin position="543"/>
        <end position="589"/>
    </location>
</feature>
<feature type="region of interest" description="Disordered" evidence="5">
    <location>
        <begin position="542"/>
        <end position="591"/>
    </location>
</feature>
<feature type="region of interest" description="Disordered" evidence="5">
    <location>
        <begin position="631"/>
        <end position="873"/>
    </location>
</feature>
<evidence type="ECO:0000256" key="1">
    <source>
        <dbReference type="ARBA" id="ARBA00004613"/>
    </source>
</evidence>
<evidence type="ECO:0000256" key="3">
    <source>
        <dbReference type="ARBA" id="ARBA00022729"/>
    </source>
</evidence>
<sequence>MRAVIAAVLSVLMITGMVSSAVAYQPSSPDLGTAAGDPVLERTTDLSPREQRLLAATVVDPQFSATESADGSAGPPSIDRSPLDLSRRYASDSRRSGDDRRVTAIDAETRALITDTVEDPGDPSAVAGKHARAASALATYAGESAALNARIDATTRLLVRADRERARQLIADTRRTVATHRATLDPAQRRDIRERLRTATEAYRTASAEAGTREDSLAATVDRRSETLGRFRTATEAAVRAAQLTVDAADVTVEITSRGDPIRNGSAPTTRTIAGVVTGIDTDRIGSVTLDINGNRSVEANFTSTGRSETEFEASVTLDDRLNTIDATVFAVPERPDETASPTPTPTPSAADVGGGGGGGTVAETVTRTRLLPADATTAGSGKGLFGIDNDTATVAVGPATRSVTRSLTIETRAPAFVTGDVRVVEVRPPVGSVSRVDADSVEPAPPTPEGTVAVLDVIVTADDALDREPARVTYATTRADLRRVAGSLPDDLENGLRLYRHDPDIGSWRRVPASVTVEDGDVRIESDGAVDVTRSLLAVGVDAPAPTTSDEDTTTPAATPAPSTPTDAPEVAPSTPTPVDTPVADTDSGTGFGFGRIADTIASTVRQVVDSIGHALSRLVSTTLATGADGSRLAAGSDVPASMSASTGVRAGEPTPAGPTQTTGSVNATPVGSDRLLLDGDGLTGRFENETLGTDPLDPNSDIPATPDDESNDTIIDGQHDPDGDMVINGIESTYDADPLDADTDGDGLEDGAETRFPRLNVTRADTDADGVADGRWDPDGDGLSNAVELDNGTAPFAADTDLDGLNDGVERSRGTDPLDPDTDDDGLDDAGEAPLGTDPLDPDTDDDGTLDGNETFTTERRNRTLDASVDITGQGNVGAGVTVANGSDPQIDATPTVQSARVSPVVEFEADTDFDSANVTIGYNASAVSNPSDLAIYRRNETTGGYEPLDSTVDPASGTVTATTTHFSKFVVFNVTDWQSNYGAVEPPNLQDEASITPVDTVFVLDSSGSMGGNDPNDLRLTASKRFVGALIEGDRAGVVDFDNNAQLVQPLTRDFGAANRSIDRIDSFGGTTIEAGLRTAISEFDRNSNASRAKFAILLTDGINGGNNAEVRDQAQRAADRSITVYTIGFGSANRGLLGDVARTTGGNFTFVSDVNDLPQVFSRIAQQTGPQDSDGDGLNDATELAGFVDRDTGQLVRTDPFDADTDGDGIPDGREVGPSVRIERTVNVTLANSTGTGVTRAVNRTARVLNSNPTDVDSDQDGLPDAAEYGGFEISFTDTAAQTDDFQEATDRNLGLTSAAVDRLTKSRQVSPDPDDFDTDDDGISDGTEIGIGTDPTREDTDDDRIPDAEEQYQLPDEDPTLHDNSRPEITLRSIRSISIGNVVGGPVDVFDTKYVARYLVEDPAGVNYAVMEKGSTTRSTNVTQVGRDRMVVTQSVVAESFLAQGAEQILGVSAQFKVVDENDNGADRFTKEGGPDILTTAIRKVGQLIPDAVPAALSPVGFIGAVVGFIQNVISAVTGLFDLIVDIVFNGRELLQKISDVVTTLVREGLDLFGIIAAGLQRSMRSKNPFPVDPRIRRSGNGINSIPGVFLDQIRAGPASIASAVVAPVTIGSGVSDYAKFGYGWYGGFVLSFIAPAILSGGASIAASISSRVSQVLQLARTVGSTLGSIPVRVIGLSGQTVASSTVGGIARTLGGATGHALDAVSVIDVVTAGDTALDSGNSVGMVAGISGLGVVKQARVVARLIALPGRFGDELDGAVGELATEVGDIDAESEAALFVGQYLARTAGSGGDALETALDPSNGGGIEASAALMGPTTSAASERIVATGLDDGRLSDRAAATGLDTLAEVVTDPNRQFLDGSIRQGGAETVRFLSESSPSLAGSTAQAIRDAAPTGRAALRRTGVAAEFRQLVRQAGGRDASRAIGRLGPTSLVPVLELDAGAAPVARANLARAVASGDVSPDDARSFAATVRQAPRADQQQFLNDLAFSENTTVTGETVREIG</sequence>
<evidence type="ECO:0000256" key="4">
    <source>
        <dbReference type="ARBA" id="ARBA00022837"/>
    </source>
</evidence>
<feature type="compositionally biased region" description="Acidic residues" evidence="5">
    <location>
        <begin position="842"/>
        <end position="851"/>
    </location>
</feature>
<dbReference type="SMART" id="SM00327">
    <property type="entry name" value="VWA"/>
    <property type="match status" value="1"/>
</dbReference>
<comment type="caution">
    <text evidence="7">The sequence shown here is derived from an EMBL/GenBank/DDBJ whole genome shotgun (WGS) entry which is preliminary data.</text>
</comment>
<accession>A0A368NAR3</accession>
<dbReference type="OrthoDB" id="103676at2157"/>
<dbReference type="Pfam" id="PF18884">
    <property type="entry name" value="TSP3_bac"/>
    <property type="match status" value="7"/>
</dbReference>
<keyword evidence="2" id="KW-0964">Secreted</keyword>
<feature type="compositionally biased region" description="Acidic residues" evidence="5">
    <location>
        <begin position="739"/>
        <end position="753"/>
    </location>
</feature>
<feature type="compositionally biased region" description="Low complexity" evidence="5">
    <location>
        <begin position="1329"/>
        <end position="1339"/>
    </location>
</feature>
<evidence type="ECO:0000313" key="7">
    <source>
        <dbReference type="EMBL" id="RCU47113.1"/>
    </source>
</evidence>
<dbReference type="InterPro" id="IPR053180">
    <property type="entry name" value="Ca-binding_acidic-repeat"/>
</dbReference>
<feature type="compositionally biased region" description="Basic and acidic residues" evidence="5">
    <location>
        <begin position="1340"/>
        <end position="1350"/>
    </location>
</feature>
<dbReference type="CDD" id="cd00198">
    <property type="entry name" value="vWFA"/>
    <property type="match status" value="1"/>
</dbReference>
<feature type="region of interest" description="Disordered" evidence="5">
    <location>
        <begin position="1309"/>
        <end position="1350"/>
    </location>
</feature>
<reference evidence="7 8" key="1">
    <citation type="submission" date="2018-07" db="EMBL/GenBank/DDBJ databases">
        <title>Genome sequences of Haloplanus salinus JCM 18368T.</title>
        <authorList>
            <person name="Kim Y.B."/>
            <person name="Roh S.W."/>
        </authorList>
    </citation>
    <scope>NUCLEOTIDE SEQUENCE [LARGE SCALE GENOMIC DNA]</scope>
    <source>
        <strain evidence="7 8">JCM 18368</strain>
    </source>
</reference>
<dbReference type="SUPFAM" id="SSF53300">
    <property type="entry name" value="vWA-like"/>
    <property type="match status" value="1"/>
</dbReference>
<feature type="compositionally biased region" description="Low complexity" evidence="5">
    <location>
        <begin position="673"/>
        <end position="686"/>
    </location>
</feature>
<feature type="compositionally biased region" description="Acidic residues" evidence="5">
    <location>
        <begin position="820"/>
        <end position="833"/>
    </location>
</feature>
<dbReference type="InterPro" id="IPR036465">
    <property type="entry name" value="vWFA_dom_sf"/>
</dbReference>
<gene>
    <name evidence="7" type="ORF">DU504_07250</name>
</gene>
<feature type="region of interest" description="Disordered" evidence="5">
    <location>
        <begin position="1200"/>
        <end position="1220"/>
    </location>
</feature>
<dbReference type="EMBL" id="QPHM01000001">
    <property type="protein sequence ID" value="RCU47113.1"/>
    <property type="molecule type" value="Genomic_DNA"/>
</dbReference>
<feature type="compositionally biased region" description="Basic and acidic residues" evidence="5">
    <location>
        <begin position="81"/>
        <end position="100"/>
    </location>
</feature>
<keyword evidence="3" id="KW-0732">Signal</keyword>
<dbReference type="InterPro" id="IPR002035">
    <property type="entry name" value="VWF_A"/>
</dbReference>
<dbReference type="PANTHER" id="PTHR37467:SF1">
    <property type="entry name" value="EXPORTED CALCIUM-BINDING GLYCOPROTEIN"/>
    <property type="match status" value="1"/>
</dbReference>
<dbReference type="PROSITE" id="PS50234">
    <property type="entry name" value="VWFA"/>
    <property type="match status" value="1"/>
</dbReference>
<keyword evidence="4" id="KW-0106">Calcium</keyword>
<feature type="compositionally biased region" description="Acidic residues" evidence="5">
    <location>
        <begin position="1317"/>
        <end position="1328"/>
    </location>
</feature>
<dbReference type="RefSeq" id="WP_114448662.1">
    <property type="nucleotide sequence ID" value="NZ_QPHM01000001.1"/>
</dbReference>
<proteinExistence type="predicted"/>
<protein>
    <submittedName>
        <fullName evidence="7">VWA domain-containing protein</fullName>
    </submittedName>
</protein>
<evidence type="ECO:0000259" key="6">
    <source>
        <dbReference type="PROSITE" id="PS50234"/>
    </source>
</evidence>
<keyword evidence="8" id="KW-1185">Reference proteome</keyword>
<dbReference type="Proteomes" id="UP000252189">
    <property type="component" value="Unassembled WGS sequence"/>
</dbReference>
<organism evidence="7 8">
    <name type="scientific">Haloplanus salinus</name>
    <dbReference type="NCBI Taxonomy" id="1126245"/>
    <lineage>
        <taxon>Archaea</taxon>
        <taxon>Methanobacteriati</taxon>
        <taxon>Methanobacteriota</taxon>
        <taxon>Stenosarchaea group</taxon>
        <taxon>Halobacteria</taxon>
        <taxon>Halobacteriales</taxon>
        <taxon>Haloferacaceae</taxon>
        <taxon>Haloplanus</taxon>
    </lineage>
</organism>
<comment type="subcellular location">
    <subcellularLocation>
        <location evidence="1">Secreted</location>
    </subcellularLocation>
</comment>
<evidence type="ECO:0000256" key="2">
    <source>
        <dbReference type="ARBA" id="ARBA00022525"/>
    </source>
</evidence>
<dbReference type="Gene3D" id="3.40.50.410">
    <property type="entry name" value="von Willebrand factor, type A domain"/>
    <property type="match status" value="1"/>
</dbReference>
<evidence type="ECO:0000256" key="5">
    <source>
        <dbReference type="SAM" id="MobiDB-lite"/>
    </source>
</evidence>
<feature type="compositionally biased region" description="Polar residues" evidence="5">
    <location>
        <begin position="659"/>
        <end position="671"/>
    </location>
</feature>
<feature type="region of interest" description="Disordered" evidence="5">
    <location>
        <begin position="334"/>
        <end position="363"/>
    </location>
</feature>
<name>A0A368NAR3_9EURY</name>
<evidence type="ECO:0000313" key="8">
    <source>
        <dbReference type="Proteomes" id="UP000252189"/>
    </source>
</evidence>
<dbReference type="InterPro" id="IPR059100">
    <property type="entry name" value="TSP3_bac"/>
</dbReference>